<evidence type="ECO:0000313" key="2">
    <source>
        <dbReference type="Proteomes" id="UP000002010"/>
    </source>
</evidence>
<sequence length="128" mass="13809">MNAVSTNEATGLPVSPPVSVSPGPLRIRQLNDALRTSLGGGRWMLTAGFRALPPRQQVALLQAVRAFDAFDAGNDPWGEHDFGAVEAGGVRVFWKIDCHDPELRSLSADPADPARTVRVLTVMLAEEY</sequence>
<organism evidence="1 2">
    <name type="scientific">Laribacter hongkongensis (strain HLHK9)</name>
    <dbReference type="NCBI Taxonomy" id="557598"/>
    <lineage>
        <taxon>Bacteria</taxon>
        <taxon>Pseudomonadati</taxon>
        <taxon>Pseudomonadota</taxon>
        <taxon>Betaproteobacteria</taxon>
        <taxon>Neisseriales</taxon>
        <taxon>Aquaspirillaceae</taxon>
        <taxon>Laribacter</taxon>
    </lineage>
</organism>
<dbReference type="InterPro" id="IPR022243">
    <property type="entry name" value="DUF3768"/>
</dbReference>
<dbReference type="KEGG" id="lhk:LHK_01357"/>
<keyword evidence="2" id="KW-1185">Reference proteome</keyword>
<gene>
    <name evidence="1" type="ordered locus">LHK_01357</name>
</gene>
<dbReference type="HOGENOM" id="CLU_125485_0_0_4"/>
<protein>
    <recommendedName>
        <fullName evidence="3">DUF3768 domain containing protein</fullName>
    </recommendedName>
</protein>
<accession>C1D7A7</accession>
<dbReference type="EMBL" id="CP001154">
    <property type="protein sequence ID" value="ACO74347.1"/>
    <property type="molecule type" value="Genomic_DNA"/>
</dbReference>
<dbReference type="Proteomes" id="UP000002010">
    <property type="component" value="Chromosome"/>
</dbReference>
<evidence type="ECO:0000313" key="1">
    <source>
        <dbReference type="EMBL" id="ACO74347.1"/>
    </source>
</evidence>
<dbReference type="RefSeq" id="WP_012696833.1">
    <property type="nucleotide sequence ID" value="NC_012559.1"/>
</dbReference>
<reference evidence="1 2" key="1">
    <citation type="journal article" date="2009" name="PLoS Genet.">
        <title>The complete genome and proteome of Laribacter hongkongensis reveal potential mechanisms for adaptations to different temperatures and habitats.</title>
        <authorList>
            <person name="Woo P.C."/>
            <person name="Lau S.K."/>
            <person name="Tse H."/>
            <person name="Teng J.L."/>
            <person name="Curreem S.O."/>
            <person name="Tsang A.K."/>
            <person name="Fan R.Y."/>
            <person name="Wong G.K."/>
            <person name="Huang Y."/>
            <person name="Loman N.J."/>
            <person name="Snyder L.A."/>
            <person name="Cai J.J."/>
            <person name="Huang J.D."/>
            <person name="Mak W."/>
            <person name="Pallen M.J."/>
            <person name="Lok S."/>
            <person name="Yuen K.Y."/>
        </authorList>
    </citation>
    <scope>NUCLEOTIDE SEQUENCE [LARGE SCALE GENOMIC DNA]</scope>
    <source>
        <strain evidence="1 2">HLHK9</strain>
    </source>
</reference>
<dbReference type="STRING" id="557598.LHK_01357"/>
<dbReference type="AlphaFoldDB" id="C1D7A7"/>
<proteinExistence type="predicted"/>
<dbReference type="eggNOG" id="ENOG5032YTM">
    <property type="taxonomic scope" value="Bacteria"/>
</dbReference>
<name>C1D7A7_LARHH</name>
<evidence type="ECO:0008006" key="3">
    <source>
        <dbReference type="Google" id="ProtNLM"/>
    </source>
</evidence>
<dbReference type="Pfam" id="PF12599">
    <property type="entry name" value="DUF3768"/>
    <property type="match status" value="1"/>
</dbReference>